<keyword evidence="3" id="KW-1185">Reference proteome</keyword>
<dbReference type="OrthoDB" id="4319500at2"/>
<organism evidence="2 3">
    <name type="scientific">Nonomuraea polychroma</name>
    <dbReference type="NCBI Taxonomy" id="46176"/>
    <lineage>
        <taxon>Bacteria</taxon>
        <taxon>Bacillati</taxon>
        <taxon>Actinomycetota</taxon>
        <taxon>Actinomycetes</taxon>
        <taxon>Streptosporangiales</taxon>
        <taxon>Streptosporangiaceae</taxon>
        <taxon>Nonomuraea</taxon>
    </lineage>
</organism>
<protein>
    <recommendedName>
        <fullName evidence="1">DUF5919 domain-containing protein</fullName>
    </recommendedName>
</protein>
<dbReference type="Pfam" id="PF19319">
    <property type="entry name" value="DUF5919"/>
    <property type="match status" value="1"/>
</dbReference>
<dbReference type="AlphaFoldDB" id="A0A438MMG7"/>
<name>A0A438MMG7_9ACTN</name>
<accession>A0A438MMG7</accession>
<evidence type="ECO:0000313" key="3">
    <source>
        <dbReference type="Proteomes" id="UP000284824"/>
    </source>
</evidence>
<reference evidence="2 3" key="1">
    <citation type="submission" date="2019-01" db="EMBL/GenBank/DDBJ databases">
        <title>Sequencing the genomes of 1000 actinobacteria strains.</title>
        <authorList>
            <person name="Klenk H.-P."/>
        </authorList>
    </citation>
    <scope>NUCLEOTIDE SEQUENCE [LARGE SCALE GENOMIC DNA]</scope>
    <source>
        <strain evidence="2 3">DSM 43925</strain>
    </source>
</reference>
<evidence type="ECO:0000259" key="1">
    <source>
        <dbReference type="Pfam" id="PF19319"/>
    </source>
</evidence>
<evidence type="ECO:0000313" key="2">
    <source>
        <dbReference type="EMBL" id="RVX46900.1"/>
    </source>
</evidence>
<feature type="domain" description="DUF5919" evidence="1">
    <location>
        <begin position="142"/>
        <end position="290"/>
    </location>
</feature>
<proteinExistence type="predicted"/>
<dbReference type="Proteomes" id="UP000284824">
    <property type="component" value="Unassembled WGS sequence"/>
</dbReference>
<dbReference type="EMBL" id="SAUN01000001">
    <property type="protein sequence ID" value="RVX46900.1"/>
    <property type="molecule type" value="Genomic_DNA"/>
</dbReference>
<sequence length="290" mass="32450">MTDQPILLKVLLTQRHWQTYSTFCKEYDKAAKKVDPSLQGGWPSRAQLHRWLSGELKGLPYSGHCRVLEAMFPGRSAHELFSTNAVEVPTPRTEPETARSAGPETQVCAMPQMADVTAVFSSRAAFSSAYPASTLFDSAKEINAAGLSLNVLCHGYPDHQLRRLLDSGTRIRCLFLDPKGQAIRAREAEEGYTDSTLTTLTALNITMLTRLRARLDTASAQRLELHVYDETIRFNLLIVDRALCVMQPYLPQARGVDSPTFVIRDNTAAEGLFPVFDQVFTEMWERSKPV</sequence>
<dbReference type="RefSeq" id="WP_127939416.1">
    <property type="nucleotide sequence ID" value="NZ_SAUN01000001.1"/>
</dbReference>
<comment type="caution">
    <text evidence="2">The sequence shown here is derived from an EMBL/GenBank/DDBJ whole genome shotgun (WGS) entry which is preliminary data.</text>
</comment>
<gene>
    <name evidence="2" type="ORF">EDD27_9813</name>
</gene>
<dbReference type="InterPro" id="IPR045697">
    <property type="entry name" value="DUF5919"/>
</dbReference>